<organism evidence="1">
    <name type="scientific">marine metagenome</name>
    <dbReference type="NCBI Taxonomy" id="408172"/>
    <lineage>
        <taxon>unclassified sequences</taxon>
        <taxon>metagenomes</taxon>
        <taxon>ecological metagenomes</taxon>
    </lineage>
</organism>
<evidence type="ECO:0000313" key="1">
    <source>
        <dbReference type="EMBL" id="SVE12074.1"/>
    </source>
</evidence>
<proteinExistence type="predicted"/>
<protein>
    <submittedName>
        <fullName evidence="1">Uncharacterized protein</fullName>
    </submittedName>
</protein>
<name>A0A383AWP2_9ZZZZ</name>
<dbReference type="EMBL" id="UINC01195482">
    <property type="protein sequence ID" value="SVE12074.1"/>
    <property type="molecule type" value="Genomic_DNA"/>
</dbReference>
<reference evidence="1" key="1">
    <citation type="submission" date="2018-05" db="EMBL/GenBank/DDBJ databases">
        <authorList>
            <person name="Lanie J.A."/>
            <person name="Ng W.-L."/>
            <person name="Kazmierczak K.M."/>
            <person name="Andrzejewski T.M."/>
            <person name="Davidsen T.M."/>
            <person name="Wayne K.J."/>
            <person name="Tettelin H."/>
            <person name="Glass J.I."/>
            <person name="Rusch D."/>
            <person name="Podicherti R."/>
            <person name="Tsui H.-C.T."/>
            <person name="Winkler M.E."/>
        </authorList>
    </citation>
    <scope>NUCLEOTIDE SEQUENCE</scope>
</reference>
<gene>
    <name evidence="1" type="ORF">METZ01_LOCUS464928</name>
</gene>
<feature type="non-terminal residue" evidence="1">
    <location>
        <position position="1"/>
    </location>
</feature>
<sequence length="223" mass="25089">DFYSDAITGKAPSAFDVEPVVRPPTWRGLAAVMKGLEIVSTQPVIVDARHRPESGDGLEDDMVQLTVWLDELNSLLKDRKLVGIVDEERSAGLSQAARSSTTLQGEYLQMIPHFVKLEVDVTFEADRTRAWLALCEARDSGGNAIPWVDIKSTNWDKKGFMIKGDISRSHHEDFKSLDFIFKELDASQSREATQTPYHMVIENRGKPSGNWMWVYDSGEDDDD</sequence>
<accession>A0A383AWP2</accession>
<dbReference type="AlphaFoldDB" id="A0A383AWP2"/>